<dbReference type="PANTHER" id="PTHR11681:SF15">
    <property type="entry name" value="VASOTOCIN-NEUROPHYSIN VT"/>
    <property type="match status" value="1"/>
</dbReference>
<dbReference type="SUPFAM" id="SSF49606">
    <property type="entry name" value="Neurophysin II"/>
    <property type="match status" value="1"/>
</dbReference>
<keyword evidence="9" id="KW-1185">Reference proteome</keyword>
<dbReference type="InterPro" id="IPR036387">
    <property type="entry name" value="Neurhyp_horm_dom_sf"/>
</dbReference>
<keyword evidence="4" id="KW-0165">Cleavage on pair of basic residues</keyword>
<evidence type="ECO:0000256" key="3">
    <source>
        <dbReference type="ARBA" id="ARBA00022525"/>
    </source>
</evidence>
<dbReference type="AlphaFoldDB" id="A0A8C3TVU3"/>
<dbReference type="Pfam" id="PF00184">
    <property type="entry name" value="Hormone_5"/>
    <property type="match status" value="1"/>
</dbReference>
<dbReference type="Ensembl" id="ENSCUST00005006895.1">
    <property type="protein sequence ID" value="ENSCUSP00005006646.1"/>
    <property type="gene ID" value="ENSCUSG00005004158.1"/>
</dbReference>
<feature type="compositionally biased region" description="Basic residues" evidence="7">
    <location>
        <begin position="8"/>
        <end position="19"/>
    </location>
</feature>
<dbReference type="InterPro" id="IPR000981">
    <property type="entry name" value="Neurhyp_horm"/>
</dbReference>
<reference evidence="8" key="3">
    <citation type="submission" date="2025-09" db="UniProtKB">
        <authorList>
            <consortium name="Ensembl"/>
        </authorList>
    </citation>
    <scope>IDENTIFICATION</scope>
</reference>
<feature type="compositionally biased region" description="Pro residues" evidence="7">
    <location>
        <begin position="23"/>
        <end position="34"/>
    </location>
</feature>
<keyword evidence="6" id="KW-1015">Disulfide bond</keyword>
<accession>A0A8C3TVU3</accession>
<dbReference type="PROSITE" id="PS00264">
    <property type="entry name" value="NEUROHYPOPHYS_HORM"/>
    <property type="match status" value="1"/>
</dbReference>
<feature type="region of interest" description="Disordered" evidence="7">
    <location>
        <begin position="1"/>
        <end position="58"/>
    </location>
</feature>
<dbReference type="GO" id="GO:0005615">
    <property type="term" value="C:extracellular space"/>
    <property type="evidence" value="ECO:0007669"/>
    <property type="project" value="TreeGrafter"/>
</dbReference>
<proteinExistence type="inferred from homology"/>
<comment type="subcellular location">
    <subcellularLocation>
        <location evidence="1">Secreted</location>
    </subcellularLocation>
</comment>
<evidence type="ECO:0000256" key="2">
    <source>
        <dbReference type="ARBA" id="ARBA00007369"/>
    </source>
</evidence>
<organism evidence="8 9">
    <name type="scientific">Catharus ustulatus</name>
    <name type="common">Russet-backed thrush</name>
    <name type="synonym">Hylocichla ustulatus</name>
    <dbReference type="NCBI Taxonomy" id="91951"/>
    <lineage>
        <taxon>Eukaryota</taxon>
        <taxon>Metazoa</taxon>
        <taxon>Chordata</taxon>
        <taxon>Craniata</taxon>
        <taxon>Vertebrata</taxon>
        <taxon>Euteleostomi</taxon>
        <taxon>Archelosauria</taxon>
        <taxon>Archosauria</taxon>
        <taxon>Dinosauria</taxon>
        <taxon>Saurischia</taxon>
        <taxon>Theropoda</taxon>
        <taxon>Coelurosauria</taxon>
        <taxon>Aves</taxon>
        <taxon>Neognathae</taxon>
        <taxon>Neoaves</taxon>
        <taxon>Telluraves</taxon>
        <taxon>Australaves</taxon>
        <taxon>Passeriformes</taxon>
        <taxon>Turdidae</taxon>
        <taxon>Catharus</taxon>
    </lineage>
</organism>
<dbReference type="Pfam" id="PF00220">
    <property type="entry name" value="Hormone_4"/>
    <property type="match status" value="1"/>
</dbReference>
<name>A0A8C3TVU3_CATUS</name>
<sequence length="227" mass="23584">MRFGEEKKKKKKEREKQQKKPTQPIPLLPPPPPLGRGDGSINSSSLSTGPDAAGAASPGTCTMAEPSLPLSFLCLLALSSACYIQNCPRGGKRALADTALRQCMPCGPGNRGNCFGPGICCGAELGCYLGTAETRRCAEEDFLPSPCQAGGQPCGSGGRCAAPGICCTAESCSMDSGCLDEGSDSAQEAADEKNLTVLDGSAGDLLLKLMHLANRQQQQQQGKHPLL</sequence>
<evidence type="ECO:0000313" key="9">
    <source>
        <dbReference type="Proteomes" id="UP000694563"/>
    </source>
</evidence>
<evidence type="ECO:0008006" key="10">
    <source>
        <dbReference type="Google" id="ProtNLM"/>
    </source>
</evidence>
<gene>
    <name evidence="8" type="primary">LOC116997153</name>
</gene>
<dbReference type="GO" id="GO:0030141">
    <property type="term" value="C:secretory granule"/>
    <property type="evidence" value="ECO:0007669"/>
    <property type="project" value="TreeGrafter"/>
</dbReference>
<evidence type="ECO:0000256" key="7">
    <source>
        <dbReference type="SAM" id="MobiDB-lite"/>
    </source>
</evidence>
<comment type="similarity">
    <text evidence="2">Belongs to the vasopressin/oxytocin family.</text>
</comment>
<dbReference type="Proteomes" id="UP000694563">
    <property type="component" value="Chromosome 5"/>
</dbReference>
<reference evidence="8" key="1">
    <citation type="submission" date="2020-10" db="EMBL/GenBank/DDBJ databases">
        <title>Catharus ustulatus (Swainson's thrush) genome, bCatUst1, primary haplotype v2.</title>
        <authorList>
            <person name="Delmore K."/>
            <person name="Vafadar M."/>
            <person name="Formenti G."/>
            <person name="Chow W."/>
            <person name="Pelan S."/>
            <person name="Howe K."/>
            <person name="Rhie A."/>
            <person name="Mountcastle J."/>
            <person name="Haase B."/>
            <person name="Fedrigo O."/>
            <person name="Jarvis E.D."/>
        </authorList>
    </citation>
    <scope>NUCLEOTIDE SEQUENCE [LARGE SCALE GENOMIC DNA]</scope>
</reference>
<dbReference type="SMART" id="SM00003">
    <property type="entry name" value="NH"/>
    <property type="match status" value="1"/>
</dbReference>
<keyword evidence="5" id="KW-0027">Amidation</keyword>
<dbReference type="PANTHER" id="PTHR11681">
    <property type="entry name" value="NEUROPHYSIN"/>
    <property type="match status" value="1"/>
</dbReference>
<evidence type="ECO:0000256" key="6">
    <source>
        <dbReference type="ARBA" id="ARBA00023157"/>
    </source>
</evidence>
<dbReference type="FunFam" id="2.60.9.10:FF:000001">
    <property type="entry name" value="oxytocin-neurophysin 1"/>
    <property type="match status" value="1"/>
</dbReference>
<evidence type="ECO:0000313" key="8">
    <source>
        <dbReference type="Ensembl" id="ENSCUSP00005006646.1"/>
    </source>
</evidence>
<evidence type="ECO:0000256" key="1">
    <source>
        <dbReference type="ARBA" id="ARBA00004613"/>
    </source>
</evidence>
<evidence type="ECO:0000256" key="5">
    <source>
        <dbReference type="ARBA" id="ARBA00022815"/>
    </source>
</evidence>
<dbReference type="Gene3D" id="2.60.9.10">
    <property type="entry name" value="Neurohypophysial hormone domain"/>
    <property type="match status" value="1"/>
</dbReference>
<dbReference type="PRINTS" id="PR00831">
    <property type="entry name" value="NEUROPHYSIN"/>
</dbReference>
<reference evidence="8" key="2">
    <citation type="submission" date="2025-08" db="UniProtKB">
        <authorList>
            <consortium name="Ensembl"/>
        </authorList>
    </citation>
    <scope>IDENTIFICATION</scope>
</reference>
<dbReference type="InterPro" id="IPR022423">
    <property type="entry name" value="Neurohypophysial_hormone_CS"/>
</dbReference>
<keyword evidence="3" id="KW-0964">Secreted</keyword>
<dbReference type="GO" id="GO:0005185">
    <property type="term" value="F:neurohypophyseal hormone activity"/>
    <property type="evidence" value="ECO:0007669"/>
    <property type="project" value="InterPro"/>
</dbReference>
<evidence type="ECO:0000256" key="4">
    <source>
        <dbReference type="ARBA" id="ARBA00022685"/>
    </source>
</evidence>
<protein>
    <recommendedName>
        <fullName evidence="10">NEUV protein</fullName>
    </recommendedName>
</protein>